<feature type="domain" description="EamA" evidence="7">
    <location>
        <begin position="171"/>
        <end position="300"/>
    </location>
</feature>
<dbReference type="PANTHER" id="PTHR22911">
    <property type="entry name" value="ACYL-MALONYL CONDENSING ENZYME-RELATED"/>
    <property type="match status" value="1"/>
</dbReference>
<accession>A0A8J7SDY2</accession>
<keyword evidence="9" id="KW-1185">Reference proteome</keyword>
<evidence type="ECO:0000313" key="8">
    <source>
        <dbReference type="EMBL" id="MBK0399136.1"/>
    </source>
</evidence>
<keyword evidence="4 6" id="KW-1133">Transmembrane helix</keyword>
<evidence type="ECO:0000256" key="3">
    <source>
        <dbReference type="ARBA" id="ARBA00022692"/>
    </source>
</evidence>
<name>A0A8J7SDY2_9RHOB</name>
<gene>
    <name evidence="8" type="ORF">H0I76_08045</name>
</gene>
<dbReference type="Pfam" id="PF00892">
    <property type="entry name" value="EamA"/>
    <property type="match status" value="2"/>
</dbReference>
<dbReference type="SUPFAM" id="SSF103481">
    <property type="entry name" value="Multidrug resistance efflux transporter EmrE"/>
    <property type="match status" value="2"/>
</dbReference>
<evidence type="ECO:0000256" key="4">
    <source>
        <dbReference type="ARBA" id="ARBA00022989"/>
    </source>
</evidence>
<keyword evidence="3 6" id="KW-0812">Transmembrane</keyword>
<evidence type="ECO:0000256" key="5">
    <source>
        <dbReference type="ARBA" id="ARBA00023136"/>
    </source>
</evidence>
<feature type="transmembrane region" description="Helical" evidence="6">
    <location>
        <begin position="283"/>
        <end position="300"/>
    </location>
</feature>
<feature type="transmembrane region" description="Helical" evidence="6">
    <location>
        <begin position="171"/>
        <end position="189"/>
    </location>
</feature>
<evidence type="ECO:0000256" key="1">
    <source>
        <dbReference type="ARBA" id="ARBA00004141"/>
    </source>
</evidence>
<feature type="transmembrane region" description="Helical" evidence="6">
    <location>
        <begin position="89"/>
        <end position="109"/>
    </location>
</feature>
<feature type="transmembrane region" description="Helical" evidence="6">
    <location>
        <begin position="146"/>
        <end position="165"/>
    </location>
</feature>
<feature type="domain" description="EamA" evidence="7">
    <location>
        <begin position="30"/>
        <end position="161"/>
    </location>
</feature>
<protein>
    <submittedName>
        <fullName evidence="8">DMT family transporter</fullName>
    </submittedName>
</protein>
<dbReference type="EMBL" id="JAEHHL010000004">
    <property type="protein sequence ID" value="MBK0399136.1"/>
    <property type="molecule type" value="Genomic_DNA"/>
</dbReference>
<dbReference type="InterPro" id="IPR037185">
    <property type="entry name" value="EmrE-like"/>
</dbReference>
<evidence type="ECO:0000313" key="9">
    <source>
        <dbReference type="Proteomes" id="UP000655420"/>
    </source>
</evidence>
<evidence type="ECO:0000256" key="6">
    <source>
        <dbReference type="SAM" id="Phobius"/>
    </source>
</evidence>
<evidence type="ECO:0000259" key="7">
    <source>
        <dbReference type="Pfam" id="PF00892"/>
    </source>
</evidence>
<dbReference type="PANTHER" id="PTHR22911:SF6">
    <property type="entry name" value="SOLUTE CARRIER FAMILY 35 MEMBER G1"/>
    <property type="match status" value="1"/>
</dbReference>
<dbReference type="GO" id="GO:0016020">
    <property type="term" value="C:membrane"/>
    <property type="evidence" value="ECO:0007669"/>
    <property type="project" value="UniProtKB-SubCell"/>
</dbReference>
<reference evidence="8" key="1">
    <citation type="submission" date="2020-12" db="EMBL/GenBank/DDBJ databases">
        <title>Bacterial taxonomy.</title>
        <authorList>
            <person name="Pan X."/>
        </authorList>
    </citation>
    <scope>NUCLEOTIDE SEQUENCE</scope>
    <source>
        <strain evidence="8">M0105</strain>
    </source>
</reference>
<keyword evidence="5 6" id="KW-0472">Membrane</keyword>
<dbReference type="AlphaFoldDB" id="A0A8J7SDY2"/>
<comment type="caution">
    <text evidence="8">The sequence shown here is derived from an EMBL/GenBank/DDBJ whole genome shotgun (WGS) entry which is preliminary data.</text>
</comment>
<sequence>MRPRHRAARGDALSATTDIAADRAADGTLAGIGWMVLTTVLFVGVTVIVRHLGSDIPAIQAAFIRYAIGLAMVLPLLRTLASNPPSPRVLGLYGARGLVHGCAVMLWFYAMARVPIAEVTAIGYTAPIYVTLGAALFFGERLHLRRVAAVLIGFLGTIVILRPGVAEITQGHLAQLSAAPLFACSFLIAKGLTSQRGPGEIVGVLSLGCTLTLLPGAILVWRAPTFDEVAWLALTAAIATAGHYTLTRAFRAAPLTVTQPIGFLQLVWAAFLGIILFGEALDPFVLLGGGIVVASVTYISHREAVAARLMTTPPPQAIKH</sequence>
<feature type="transmembrane region" description="Helical" evidence="6">
    <location>
        <begin position="58"/>
        <end position="77"/>
    </location>
</feature>
<feature type="transmembrane region" description="Helical" evidence="6">
    <location>
        <begin position="258"/>
        <end position="277"/>
    </location>
</feature>
<comment type="subcellular location">
    <subcellularLocation>
        <location evidence="1">Membrane</location>
        <topology evidence="1">Multi-pass membrane protein</topology>
    </subcellularLocation>
</comment>
<organism evidence="8 9">
    <name type="scientific">Thermohalobaculum xanthum</name>
    <dbReference type="NCBI Taxonomy" id="2753746"/>
    <lineage>
        <taxon>Bacteria</taxon>
        <taxon>Pseudomonadati</taxon>
        <taxon>Pseudomonadota</taxon>
        <taxon>Alphaproteobacteria</taxon>
        <taxon>Rhodobacterales</taxon>
        <taxon>Paracoccaceae</taxon>
        <taxon>Thermohalobaculum</taxon>
    </lineage>
</organism>
<feature type="transmembrane region" description="Helical" evidence="6">
    <location>
        <begin position="32"/>
        <end position="52"/>
    </location>
</feature>
<dbReference type="Gene3D" id="1.10.3730.20">
    <property type="match status" value="2"/>
</dbReference>
<proteinExistence type="inferred from homology"/>
<comment type="similarity">
    <text evidence="2">Belongs to the drug/metabolite transporter (DMT) superfamily. 10 TMS drug/metabolite exporter (DME) (TC 2.A.7.3) family.</text>
</comment>
<feature type="transmembrane region" description="Helical" evidence="6">
    <location>
        <begin position="121"/>
        <end position="139"/>
    </location>
</feature>
<dbReference type="Proteomes" id="UP000655420">
    <property type="component" value="Unassembled WGS sequence"/>
</dbReference>
<feature type="transmembrane region" description="Helical" evidence="6">
    <location>
        <begin position="201"/>
        <end position="223"/>
    </location>
</feature>
<feature type="transmembrane region" description="Helical" evidence="6">
    <location>
        <begin position="229"/>
        <end position="246"/>
    </location>
</feature>
<evidence type="ECO:0000256" key="2">
    <source>
        <dbReference type="ARBA" id="ARBA00009853"/>
    </source>
</evidence>
<dbReference type="InterPro" id="IPR000620">
    <property type="entry name" value="EamA_dom"/>
</dbReference>